<evidence type="ECO:0000256" key="1">
    <source>
        <dbReference type="SAM" id="MobiDB-lite"/>
    </source>
</evidence>
<organism evidence="3 4">
    <name type="scientific">Streptomyces coryli</name>
    <dbReference type="NCBI Taxonomy" id="1128680"/>
    <lineage>
        <taxon>Bacteria</taxon>
        <taxon>Bacillati</taxon>
        <taxon>Actinomycetota</taxon>
        <taxon>Actinomycetes</taxon>
        <taxon>Kitasatosporales</taxon>
        <taxon>Streptomycetaceae</taxon>
        <taxon>Streptomyces</taxon>
    </lineage>
</organism>
<keyword evidence="2" id="KW-1133">Transmembrane helix</keyword>
<feature type="region of interest" description="Disordered" evidence="1">
    <location>
        <begin position="75"/>
        <end position="98"/>
    </location>
</feature>
<reference evidence="3 4" key="1">
    <citation type="submission" date="2020-02" db="EMBL/GenBank/DDBJ databases">
        <title>Whole-genome analyses of novel actinobacteria.</title>
        <authorList>
            <person name="Sahin N."/>
        </authorList>
    </citation>
    <scope>NUCLEOTIDE SEQUENCE [LARGE SCALE GENOMIC DNA]</scope>
    <source>
        <strain evidence="3 4">A7024</strain>
    </source>
</reference>
<evidence type="ECO:0000256" key="2">
    <source>
        <dbReference type="SAM" id="Phobius"/>
    </source>
</evidence>
<gene>
    <name evidence="3" type="ORF">G5C51_33400</name>
</gene>
<comment type="caution">
    <text evidence="3">The sequence shown here is derived from an EMBL/GenBank/DDBJ whole genome shotgun (WGS) entry which is preliminary data.</text>
</comment>
<protein>
    <submittedName>
        <fullName evidence="3">Uncharacterized protein</fullName>
    </submittedName>
</protein>
<dbReference type="EMBL" id="JAAKZV010000230">
    <property type="protein sequence ID" value="NGN68775.1"/>
    <property type="molecule type" value="Genomic_DNA"/>
</dbReference>
<dbReference type="RefSeq" id="WP_165243040.1">
    <property type="nucleotide sequence ID" value="NZ_JAAKZV010000230.1"/>
</dbReference>
<accession>A0A6G4U960</accession>
<evidence type="ECO:0000313" key="4">
    <source>
        <dbReference type="Proteomes" id="UP000481583"/>
    </source>
</evidence>
<sequence>MRRWWIWALTGRAIVLGAVAGTVMTWLSGDRLWGWDWAFHWLRWTVQLAAVWAAVMWMEHRKSSREAARAAARRREIEEGWSRGPLPPGARGSEDLHT</sequence>
<keyword evidence="4" id="KW-1185">Reference proteome</keyword>
<keyword evidence="2" id="KW-0812">Transmembrane</keyword>
<keyword evidence="2" id="KW-0472">Membrane</keyword>
<proteinExistence type="predicted"/>
<name>A0A6G4U960_9ACTN</name>
<dbReference type="AlphaFoldDB" id="A0A6G4U960"/>
<feature type="transmembrane region" description="Helical" evidence="2">
    <location>
        <begin position="7"/>
        <end position="29"/>
    </location>
</feature>
<feature type="transmembrane region" description="Helical" evidence="2">
    <location>
        <begin position="41"/>
        <end position="58"/>
    </location>
</feature>
<evidence type="ECO:0000313" key="3">
    <source>
        <dbReference type="EMBL" id="NGN68775.1"/>
    </source>
</evidence>
<dbReference type="Proteomes" id="UP000481583">
    <property type="component" value="Unassembled WGS sequence"/>
</dbReference>